<reference evidence="3" key="1">
    <citation type="journal article" date="2019" name="Int. J. Syst. Evol. Microbiol.">
        <title>The Global Catalogue of Microorganisms (GCM) 10K type strain sequencing project: providing services to taxonomists for standard genome sequencing and annotation.</title>
        <authorList>
            <consortium name="The Broad Institute Genomics Platform"/>
            <consortium name="The Broad Institute Genome Sequencing Center for Infectious Disease"/>
            <person name="Wu L."/>
            <person name="Ma J."/>
        </authorList>
    </citation>
    <scope>NUCLEOTIDE SEQUENCE [LARGE SCALE GENOMIC DNA]</scope>
    <source>
        <strain evidence="3">JCM 4788</strain>
    </source>
</reference>
<organism evidence="2 3">
    <name type="scientific">Streptomyces luteireticuli</name>
    <dbReference type="NCBI Taxonomy" id="173858"/>
    <lineage>
        <taxon>Bacteria</taxon>
        <taxon>Bacillati</taxon>
        <taxon>Actinomycetota</taxon>
        <taxon>Actinomycetes</taxon>
        <taxon>Kitasatosporales</taxon>
        <taxon>Streptomycetaceae</taxon>
        <taxon>Streptomyces</taxon>
    </lineage>
</organism>
<feature type="region of interest" description="Disordered" evidence="1">
    <location>
        <begin position="1"/>
        <end position="55"/>
    </location>
</feature>
<feature type="compositionally biased region" description="Low complexity" evidence="1">
    <location>
        <begin position="10"/>
        <end position="41"/>
    </location>
</feature>
<keyword evidence="3" id="KW-1185">Reference proteome</keyword>
<evidence type="ECO:0000313" key="2">
    <source>
        <dbReference type="EMBL" id="GAA0396870.1"/>
    </source>
</evidence>
<feature type="compositionally biased region" description="Polar residues" evidence="1">
    <location>
        <begin position="79"/>
        <end position="88"/>
    </location>
</feature>
<name>A0ABP3IBE7_9ACTN</name>
<protein>
    <submittedName>
        <fullName evidence="2">Uncharacterized protein</fullName>
    </submittedName>
</protein>
<sequence length="102" mass="10821">MTPPDPPRPAAGRPPDTARLPRAPPGGTAPRRGPTARAGRGVPRTPALTWKGTDMSTNDRFADFLSAVDELRADDETVRSTAHTSSVSAEGWPSADESRTED</sequence>
<evidence type="ECO:0000256" key="1">
    <source>
        <dbReference type="SAM" id="MobiDB-lite"/>
    </source>
</evidence>
<proteinExistence type="predicted"/>
<dbReference type="Proteomes" id="UP001500879">
    <property type="component" value="Unassembled WGS sequence"/>
</dbReference>
<feature type="region of interest" description="Disordered" evidence="1">
    <location>
        <begin position="73"/>
        <end position="102"/>
    </location>
</feature>
<evidence type="ECO:0000313" key="3">
    <source>
        <dbReference type="Proteomes" id="UP001500879"/>
    </source>
</evidence>
<accession>A0ABP3IBE7</accession>
<dbReference type="EMBL" id="BAAABX010000018">
    <property type="protein sequence ID" value="GAA0396870.1"/>
    <property type="molecule type" value="Genomic_DNA"/>
</dbReference>
<gene>
    <name evidence="2" type="ORF">GCM10010357_17490</name>
</gene>
<comment type="caution">
    <text evidence="2">The sequence shown here is derived from an EMBL/GenBank/DDBJ whole genome shotgun (WGS) entry which is preliminary data.</text>
</comment>